<name>A0AAV4ZFZ9_9HYPH</name>
<evidence type="ECO:0000313" key="1">
    <source>
        <dbReference type="EMBL" id="GJD86823.1"/>
    </source>
</evidence>
<evidence type="ECO:0000313" key="2">
    <source>
        <dbReference type="Proteomes" id="UP001055247"/>
    </source>
</evidence>
<evidence type="ECO:0008006" key="3">
    <source>
        <dbReference type="Google" id="ProtNLM"/>
    </source>
</evidence>
<protein>
    <recommendedName>
        <fullName evidence="3">TonB C-terminal domain-containing protein</fullName>
    </recommendedName>
</protein>
<keyword evidence="2" id="KW-1185">Reference proteome</keyword>
<comment type="caution">
    <text evidence="1">The sequence shown here is derived from an EMBL/GenBank/DDBJ whole genome shotgun (WGS) entry which is preliminary data.</text>
</comment>
<organism evidence="1 2">
    <name type="scientific">Methylobacterium hispanicum</name>
    <dbReference type="NCBI Taxonomy" id="270350"/>
    <lineage>
        <taxon>Bacteria</taxon>
        <taxon>Pseudomonadati</taxon>
        <taxon>Pseudomonadota</taxon>
        <taxon>Alphaproteobacteria</taxon>
        <taxon>Hyphomicrobiales</taxon>
        <taxon>Methylobacteriaceae</taxon>
        <taxon>Methylobacterium</taxon>
    </lineage>
</organism>
<gene>
    <name evidence="1" type="ORF">BHAOGJBA_0319</name>
</gene>
<dbReference type="EMBL" id="BPQO01000001">
    <property type="protein sequence ID" value="GJD86823.1"/>
    <property type="molecule type" value="Genomic_DNA"/>
</dbReference>
<accession>A0AAV4ZFZ9</accession>
<dbReference type="Proteomes" id="UP001055247">
    <property type="component" value="Unassembled WGS sequence"/>
</dbReference>
<reference evidence="1" key="2">
    <citation type="submission" date="2021-08" db="EMBL/GenBank/DDBJ databases">
        <authorList>
            <person name="Tani A."/>
            <person name="Ola A."/>
            <person name="Ogura Y."/>
            <person name="Katsura K."/>
            <person name="Hayashi T."/>
        </authorList>
    </citation>
    <scope>NUCLEOTIDE SEQUENCE</scope>
    <source>
        <strain evidence="1">DSM 16372</strain>
    </source>
</reference>
<proteinExistence type="predicted"/>
<dbReference type="RefSeq" id="WP_373324009.1">
    <property type="nucleotide sequence ID" value="NZ_BPQO01000001.1"/>
</dbReference>
<dbReference type="AlphaFoldDB" id="A0AAV4ZFZ9"/>
<sequence length="110" mass="11664">MVPLAEAPAAPADTLPQLYPVLAACWQPPAGLGHGEVQITARFALRRDGSLIASPRIVFTSGAAGEARNRLLRTTLRALKACTPARITPDLGRAIAGRPIGLRLVYRGTR</sequence>
<reference evidence="1" key="1">
    <citation type="journal article" date="2016" name="Front. Microbiol.">
        <title>Genome Sequence of the Piezophilic, Mesophilic Sulfate-Reducing Bacterium Desulfovibrio indicus J2T.</title>
        <authorList>
            <person name="Cao J."/>
            <person name="Maignien L."/>
            <person name="Shao Z."/>
            <person name="Alain K."/>
            <person name="Jebbar M."/>
        </authorList>
    </citation>
    <scope>NUCLEOTIDE SEQUENCE</scope>
    <source>
        <strain evidence="1">DSM 16372</strain>
    </source>
</reference>